<sequence length="106" mass="11763">MPSTHQAQPHPWPRNHNPNHRPSYNRNRPPRPRNQLGPHPWSAPVNGPGWSSLPLLPGPIHHVPTHLLPGPDPTALPQPAPIVRPGQEYWAHALLVHPGIMAVRCS</sequence>
<evidence type="ECO:0000256" key="1">
    <source>
        <dbReference type="SAM" id="MobiDB-lite"/>
    </source>
</evidence>
<accession>A0AAV3PG97</accession>
<organism evidence="2 3">
    <name type="scientific">Lithospermum erythrorhizon</name>
    <name type="common">Purple gromwell</name>
    <name type="synonym">Lithospermum officinale var. erythrorhizon</name>
    <dbReference type="NCBI Taxonomy" id="34254"/>
    <lineage>
        <taxon>Eukaryota</taxon>
        <taxon>Viridiplantae</taxon>
        <taxon>Streptophyta</taxon>
        <taxon>Embryophyta</taxon>
        <taxon>Tracheophyta</taxon>
        <taxon>Spermatophyta</taxon>
        <taxon>Magnoliopsida</taxon>
        <taxon>eudicotyledons</taxon>
        <taxon>Gunneridae</taxon>
        <taxon>Pentapetalae</taxon>
        <taxon>asterids</taxon>
        <taxon>lamiids</taxon>
        <taxon>Boraginales</taxon>
        <taxon>Boraginaceae</taxon>
        <taxon>Boraginoideae</taxon>
        <taxon>Lithospermeae</taxon>
        <taxon>Lithospermum</taxon>
    </lineage>
</organism>
<feature type="region of interest" description="Disordered" evidence="1">
    <location>
        <begin position="1"/>
        <end position="48"/>
    </location>
</feature>
<keyword evidence="3" id="KW-1185">Reference proteome</keyword>
<feature type="compositionally biased region" description="Low complexity" evidence="1">
    <location>
        <begin position="14"/>
        <end position="27"/>
    </location>
</feature>
<evidence type="ECO:0000313" key="2">
    <source>
        <dbReference type="EMBL" id="GAA0150301.1"/>
    </source>
</evidence>
<gene>
    <name evidence="2" type="ORF">LIER_09271</name>
</gene>
<dbReference type="EMBL" id="BAABME010001565">
    <property type="protein sequence ID" value="GAA0150301.1"/>
    <property type="molecule type" value="Genomic_DNA"/>
</dbReference>
<dbReference type="Proteomes" id="UP001454036">
    <property type="component" value="Unassembled WGS sequence"/>
</dbReference>
<reference evidence="2 3" key="1">
    <citation type="submission" date="2024-01" db="EMBL/GenBank/DDBJ databases">
        <title>The complete chloroplast genome sequence of Lithospermum erythrorhizon: insights into the phylogenetic relationship among Boraginaceae species and the maternal lineages of purple gromwells.</title>
        <authorList>
            <person name="Okada T."/>
            <person name="Watanabe K."/>
        </authorList>
    </citation>
    <scope>NUCLEOTIDE SEQUENCE [LARGE SCALE GENOMIC DNA]</scope>
</reference>
<protein>
    <submittedName>
        <fullName evidence="2">Uncharacterized protein</fullName>
    </submittedName>
</protein>
<proteinExistence type="predicted"/>
<dbReference type="AlphaFoldDB" id="A0AAV3PG97"/>
<name>A0AAV3PG97_LITER</name>
<comment type="caution">
    <text evidence="2">The sequence shown here is derived from an EMBL/GenBank/DDBJ whole genome shotgun (WGS) entry which is preliminary data.</text>
</comment>
<evidence type="ECO:0000313" key="3">
    <source>
        <dbReference type="Proteomes" id="UP001454036"/>
    </source>
</evidence>